<evidence type="ECO:0000313" key="2">
    <source>
        <dbReference type="Proteomes" id="UP000183868"/>
    </source>
</evidence>
<evidence type="ECO:0000313" key="1">
    <source>
        <dbReference type="EMBL" id="APF18113.1"/>
    </source>
</evidence>
<proteinExistence type="predicted"/>
<protein>
    <submittedName>
        <fullName evidence="1">Uncharacterized protein</fullName>
    </submittedName>
</protein>
<name>A0A1J1C745_CALAY</name>
<dbReference type="EMBL" id="CP018099">
    <property type="protein sequence ID" value="APF18113.1"/>
    <property type="molecule type" value="Genomic_DNA"/>
</dbReference>
<reference evidence="1 2" key="1">
    <citation type="submission" date="2016-11" db="EMBL/GenBank/DDBJ databases">
        <title>Genomic analysis of Caldithrix abyssi and proposal of a novel bacterial phylum Caldithrichaeota.</title>
        <authorList>
            <person name="Kublanov I."/>
            <person name="Sigalova O."/>
            <person name="Gavrilov S."/>
            <person name="Lebedinsky A."/>
            <person name="Ivanova N."/>
            <person name="Daum C."/>
            <person name="Reddy T."/>
            <person name="Klenk H.P."/>
            <person name="Goker M."/>
            <person name="Reva O."/>
            <person name="Miroshnichenko M."/>
            <person name="Kyprides N."/>
            <person name="Woyke T."/>
            <person name="Gelfand M."/>
        </authorList>
    </citation>
    <scope>NUCLEOTIDE SEQUENCE [LARGE SCALE GENOMIC DNA]</scope>
    <source>
        <strain evidence="1 2">LF13</strain>
    </source>
</reference>
<sequence length="50" mass="5802">MNVKTHADYLLSKKLSASLIQGRGLKIELNACPLKNIYCNLINSYFYYKF</sequence>
<dbReference type="KEGG" id="caby:Cabys_1364"/>
<dbReference type="Proteomes" id="UP000183868">
    <property type="component" value="Chromosome"/>
</dbReference>
<organism evidence="1 2">
    <name type="scientific">Caldithrix abyssi DSM 13497</name>
    <dbReference type="NCBI Taxonomy" id="880073"/>
    <lineage>
        <taxon>Bacteria</taxon>
        <taxon>Pseudomonadati</taxon>
        <taxon>Calditrichota</taxon>
        <taxon>Calditrichia</taxon>
        <taxon>Calditrichales</taxon>
        <taxon>Calditrichaceae</taxon>
        <taxon>Caldithrix</taxon>
    </lineage>
</organism>
<accession>A0A1J1C745</accession>
<gene>
    <name evidence="1" type="ORF">Cabys_1364</name>
</gene>
<dbReference type="AlphaFoldDB" id="A0A1J1C745"/>